<feature type="domain" description="Ribonuclease H2 subunit B wHTH" evidence="7">
    <location>
        <begin position="88"/>
        <end position="243"/>
    </location>
</feature>
<evidence type="ECO:0000256" key="5">
    <source>
        <dbReference type="ARBA" id="ARBA00033464"/>
    </source>
</evidence>
<dbReference type="PANTHER" id="PTHR13383:SF11">
    <property type="entry name" value="RIBONUCLEASE H2 SUBUNIT B"/>
    <property type="match status" value="1"/>
</dbReference>
<dbReference type="GO" id="GO:0006401">
    <property type="term" value="P:RNA catabolic process"/>
    <property type="evidence" value="ECO:0007669"/>
    <property type="project" value="TreeGrafter"/>
</dbReference>
<feature type="compositionally biased region" description="Basic and acidic residues" evidence="6">
    <location>
        <begin position="269"/>
        <end position="281"/>
    </location>
</feature>
<evidence type="ECO:0000259" key="8">
    <source>
        <dbReference type="Pfam" id="PF17745"/>
    </source>
</evidence>
<gene>
    <name evidence="9" type="ORF">BD626DRAFT_392141</name>
</gene>
<dbReference type="Pfam" id="PF17745">
    <property type="entry name" value="Ydr279_N"/>
    <property type="match status" value="1"/>
</dbReference>
<dbReference type="Pfam" id="PF09468">
    <property type="entry name" value="RNase_H2-Ydr279"/>
    <property type="match status" value="1"/>
</dbReference>
<comment type="function">
    <text evidence="4">Non catalytic subunit of RNase H2, an endonuclease that specifically degrades the RNA of RNA:DNA hybrids. Participates in DNA replication, possibly by mediating the removal of lagging-strand Okazaki fragment RNA primers during DNA replication. Mediates the excision of single ribonucleotides from DNA:RNA duplexes.</text>
</comment>
<dbReference type="InterPro" id="IPR041195">
    <property type="entry name" value="Rnh202_N"/>
</dbReference>
<comment type="subcellular location">
    <subcellularLocation>
        <location evidence="1">Nucleus</location>
    </subcellularLocation>
</comment>
<keyword evidence="3" id="KW-0539">Nucleus</keyword>
<evidence type="ECO:0000313" key="9">
    <source>
        <dbReference type="EMBL" id="TRM69422.1"/>
    </source>
</evidence>
<name>A0A550CXA4_9AGAR</name>
<accession>A0A550CXA4</accession>
<dbReference type="CDD" id="cd09270">
    <property type="entry name" value="RNase_H2-B"/>
    <property type="match status" value="1"/>
</dbReference>
<evidence type="ECO:0000256" key="1">
    <source>
        <dbReference type="ARBA" id="ARBA00004123"/>
    </source>
</evidence>
<evidence type="ECO:0000256" key="2">
    <source>
        <dbReference type="ARBA" id="ARBA00019062"/>
    </source>
</evidence>
<comment type="caution">
    <text evidence="9">The sequence shown here is derived from an EMBL/GenBank/DDBJ whole genome shotgun (WGS) entry which is preliminary data.</text>
</comment>
<evidence type="ECO:0000313" key="10">
    <source>
        <dbReference type="Proteomes" id="UP000320762"/>
    </source>
</evidence>
<dbReference type="GO" id="GO:0005654">
    <property type="term" value="C:nucleoplasm"/>
    <property type="evidence" value="ECO:0007669"/>
    <property type="project" value="TreeGrafter"/>
</dbReference>
<evidence type="ECO:0000256" key="6">
    <source>
        <dbReference type="SAM" id="MobiDB-lite"/>
    </source>
</evidence>
<sequence length="314" mass="34413">MATYVGILPHELVDSISTAQQQSGSSTRLLRLPHPRTSIPSLFAAYASGIHVAEVQSVAPANERSWFIGDSVVADGRLLIMTPMDPTFLLIPLLAAIQPVRGSPARLRPWDDIAEDIVAKVTTDTAAPPKDRSTIVEAADLTAFLDTACCRAALRNICQCEDITPEITVYRYSSDRLNEYLQRKVARLSASPLQEGSRTMTRNLARDGLMEDGKEELLKLGRIRAACDLVSQYLPRDVHTTLKASYDFSALDAHLKSLQPSEVSIGQDASKEKDSMPAKEATKKRKGKGSQGVEKLKKANTEGMAKLSTFFKKK</sequence>
<keyword evidence="10" id="KW-1185">Reference proteome</keyword>
<protein>
    <recommendedName>
        <fullName evidence="2">Ribonuclease H2 subunit B</fullName>
    </recommendedName>
    <alternativeName>
        <fullName evidence="5">Ribonuclease HI subunit B</fullName>
    </alternativeName>
</protein>
<reference evidence="9 10" key="1">
    <citation type="journal article" date="2019" name="New Phytol.">
        <title>Comparative genomics reveals unique wood-decay strategies and fruiting body development in the Schizophyllaceae.</title>
        <authorList>
            <person name="Almasi E."/>
            <person name="Sahu N."/>
            <person name="Krizsan K."/>
            <person name="Balint B."/>
            <person name="Kovacs G.M."/>
            <person name="Kiss B."/>
            <person name="Cseklye J."/>
            <person name="Drula E."/>
            <person name="Henrissat B."/>
            <person name="Nagy I."/>
            <person name="Chovatia M."/>
            <person name="Adam C."/>
            <person name="LaButti K."/>
            <person name="Lipzen A."/>
            <person name="Riley R."/>
            <person name="Grigoriev I.V."/>
            <person name="Nagy L.G."/>
        </authorList>
    </citation>
    <scope>NUCLEOTIDE SEQUENCE [LARGE SCALE GENOMIC DNA]</scope>
    <source>
        <strain evidence="9 10">NL-1724</strain>
    </source>
</reference>
<feature type="domain" description="Rnh202 triple barrel" evidence="8">
    <location>
        <begin position="24"/>
        <end position="85"/>
    </location>
</feature>
<dbReference type="Proteomes" id="UP000320762">
    <property type="component" value="Unassembled WGS sequence"/>
</dbReference>
<evidence type="ECO:0000259" key="7">
    <source>
        <dbReference type="Pfam" id="PF09468"/>
    </source>
</evidence>
<dbReference type="InterPro" id="IPR040456">
    <property type="entry name" value="RNase_H2_suB"/>
</dbReference>
<dbReference type="GO" id="GO:0032299">
    <property type="term" value="C:ribonuclease H2 complex"/>
    <property type="evidence" value="ECO:0007669"/>
    <property type="project" value="InterPro"/>
</dbReference>
<dbReference type="STRING" id="97359.A0A550CXA4"/>
<dbReference type="EMBL" id="VDMD01000001">
    <property type="protein sequence ID" value="TRM69422.1"/>
    <property type="molecule type" value="Genomic_DNA"/>
</dbReference>
<dbReference type="Gene3D" id="1.10.20.120">
    <property type="match status" value="1"/>
</dbReference>
<evidence type="ECO:0000256" key="3">
    <source>
        <dbReference type="ARBA" id="ARBA00023242"/>
    </source>
</evidence>
<dbReference type="AlphaFoldDB" id="A0A550CXA4"/>
<dbReference type="Gene3D" id="2.20.25.530">
    <property type="match status" value="1"/>
</dbReference>
<dbReference type="OrthoDB" id="29098at2759"/>
<feature type="region of interest" description="Disordered" evidence="6">
    <location>
        <begin position="262"/>
        <end position="300"/>
    </location>
</feature>
<evidence type="ECO:0000256" key="4">
    <source>
        <dbReference type="ARBA" id="ARBA00024778"/>
    </source>
</evidence>
<dbReference type="PANTHER" id="PTHR13383">
    <property type="entry name" value="RIBONUCLEASE H2 SUBUNIT B"/>
    <property type="match status" value="1"/>
</dbReference>
<proteinExistence type="predicted"/>
<organism evidence="9 10">
    <name type="scientific">Schizophyllum amplum</name>
    <dbReference type="NCBI Taxonomy" id="97359"/>
    <lineage>
        <taxon>Eukaryota</taxon>
        <taxon>Fungi</taxon>
        <taxon>Dikarya</taxon>
        <taxon>Basidiomycota</taxon>
        <taxon>Agaricomycotina</taxon>
        <taxon>Agaricomycetes</taxon>
        <taxon>Agaricomycetidae</taxon>
        <taxon>Agaricales</taxon>
        <taxon>Schizophyllaceae</taxon>
        <taxon>Schizophyllum</taxon>
    </lineage>
</organism>
<dbReference type="InterPro" id="IPR019024">
    <property type="entry name" value="RNase_H2_suB_wHTH"/>
</dbReference>